<feature type="transmembrane region" description="Helical" evidence="7">
    <location>
        <begin position="47"/>
        <end position="66"/>
    </location>
</feature>
<gene>
    <name evidence="9" type="ORF">HJG52_19390</name>
</gene>
<dbReference type="PANTHER" id="PTHR23513:SF11">
    <property type="entry name" value="STAPHYLOFERRIN A TRANSPORTER"/>
    <property type="match status" value="1"/>
</dbReference>
<dbReference type="Proteomes" id="UP000588586">
    <property type="component" value="Unassembled WGS sequence"/>
</dbReference>
<dbReference type="EMBL" id="JABEPQ010000006">
    <property type="protein sequence ID" value="NNM48156.1"/>
    <property type="molecule type" value="Genomic_DNA"/>
</dbReference>
<evidence type="ECO:0000256" key="6">
    <source>
        <dbReference type="ARBA" id="ARBA00023136"/>
    </source>
</evidence>
<protein>
    <submittedName>
        <fullName evidence="9">MFS transporter</fullName>
    </submittedName>
</protein>
<dbReference type="InterPro" id="IPR036259">
    <property type="entry name" value="MFS_trans_sf"/>
</dbReference>
<dbReference type="GO" id="GO:0022857">
    <property type="term" value="F:transmembrane transporter activity"/>
    <property type="evidence" value="ECO:0007669"/>
    <property type="project" value="InterPro"/>
</dbReference>
<accession>A0A849HEI2</accession>
<evidence type="ECO:0000256" key="7">
    <source>
        <dbReference type="SAM" id="Phobius"/>
    </source>
</evidence>
<feature type="transmembrane region" description="Helical" evidence="7">
    <location>
        <begin position="284"/>
        <end position="304"/>
    </location>
</feature>
<dbReference type="Pfam" id="PF05977">
    <property type="entry name" value="MFS_3"/>
    <property type="match status" value="1"/>
</dbReference>
<feature type="transmembrane region" description="Helical" evidence="7">
    <location>
        <begin position="310"/>
        <end position="331"/>
    </location>
</feature>
<dbReference type="SUPFAM" id="SSF103473">
    <property type="entry name" value="MFS general substrate transporter"/>
    <property type="match status" value="1"/>
</dbReference>
<feature type="transmembrane region" description="Helical" evidence="7">
    <location>
        <begin position="105"/>
        <end position="131"/>
    </location>
</feature>
<dbReference type="RefSeq" id="WP_171245276.1">
    <property type="nucleotide sequence ID" value="NZ_JABEPQ010000006.1"/>
</dbReference>
<keyword evidence="6 7" id="KW-0472">Membrane</keyword>
<dbReference type="CDD" id="cd06173">
    <property type="entry name" value="MFS_MefA_like"/>
    <property type="match status" value="1"/>
</dbReference>
<organism evidence="9 10">
    <name type="scientific">Knoellia koreensis</name>
    <dbReference type="NCBI Taxonomy" id="2730921"/>
    <lineage>
        <taxon>Bacteria</taxon>
        <taxon>Bacillati</taxon>
        <taxon>Actinomycetota</taxon>
        <taxon>Actinomycetes</taxon>
        <taxon>Micrococcales</taxon>
        <taxon>Intrasporangiaceae</taxon>
        <taxon>Knoellia</taxon>
    </lineage>
</organism>
<dbReference type="PROSITE" id="PS50850">
    <property type="entry name" value="MFS"/>
    <property type="match status" value="1"/>
</dbReference>
<evidence type="ECO:0000259" key="8">
    <source>
        <dbReference type="PROSITE" id="PS50850"/>
    </source>
</evidence>
<dbReference type="Gene3D" id="1.20.1250.20">
    <property type="entry name" value="MFS general substrate transporter like domains"/>
    <property type="match status" value="1"/>
</dbReference>
<feature type="transmembrane region" description="Helical" evidence="7">
    <location>
        <begin position="351"/>
        <end position="369"/>
    </location>
</feature>
<keyword evidence="10" id="KW-1185">Reference proteome</keyword>
<feature type="transmembrane region" description="Helical" evidence="7">
    <location>
        <begin position="375"/>
        <end position="394"/>
    </location>
</feature>
<evidence type="ECO:0000313" key="9">
    <source>
        <dbReference type="EMBL" id="NNM48156.1"/>
    </source>
</evidence>
<dbReference type="InterPro" id="IPR010290">
    <property type="entry name" value="TM_effector"/>
</dbReference>
<evidence type="ECO:0000256" key="3">
    <source>
        <dbReference type="ARBA" id="ARBA00022475"/>
    </source>
</evidence>
<comment type="caution">
    <text evidence="9">The sequence shown here is derived from an EMBL/GenBank/DDBJ whole genome shotgun (WGS) entry which is preliminary data.</text>
</comment>
<evidence type="ECO:0000256" key="5">
    <source>
        <dbReference type="ARBA" id="ARBA00022989"/>
    </source>
</evidence>
<feature type="transmembrane region" description="Helical" evidence="7">
    <location>
        <begin position="20"/>
        <end position="41"/>
    </location>
</feature>
<evidence type="ECO:0000256" key="1">
    <source>
        <dbReference type="ARBA" id="ARBA00004651"/>
    </source>
</evidence>
<feature type="transmembrane region" description="Helical" evidence="7">
    <location>
        <begin position="152"/>
        <end position="172"/>
    </location>
</feature>
<feature type="transmembrane region" description="Helical" evidence="7">
    <location>
        <begin position="218"/>
        <end position="245"/>
    </location>
</feature>
<reference evidence="9 10" key="1">
    <citation type="submission" date="2020-04" db="EMBL/GenBank/DDBJ databases">
        <title>Knoellia sp. isolate from air conditioner.</title>
        <authorList>
            <person name="Chea S."/>
            <person name="Kim D.-U."/>
        </authorList>
    </citation>
    <scope>NUCLEOTIDE SEQUENCE [LARGE SCALE GENOMIC DNA]</scope>
    <source>
        <strain evidence="9 10">DB2414S</strain>
    </source>
</reference>
<name>A0A849HEI2_9MICO</name>
<keyword evidence="3" id="KW-1003">Cell membrane</keyword>
<feature type="transmembrane region" description="Helical" evidence="7">
    <location>
        <begin position="178"/>
        <end position="197"/>
    </location>
</feature>
<sequence length="420" mass="44109">MRLADSWEALREKNFRWLFIARTISLTGSSMAPVALAFAVLEVGSAKALGLVLAGRTIALVVFLLVGGVISDRLPRRLVLIVSHVATALTQGAVAWLVITGHATVASVLVLECLNGAVSAFTLPALQGLVVQVTPTRLLQQANALMSFARNGTLIIGPALAGLIVAGPGAGWALAFDALTYAVAALALARLAIPPLARATTSMVRDLREGWSEFTRYQWLWVIVVAFGVLNAIHVGGWMVLGPYLATQHPDTLGERGWGFVLAAESVGAIVMTLVLMHWRLRHPLRLGMVGASLFAVPLVALGVAPSAALLVPVAVVAGAGMEVFGTGWNVAMMENVPAQAMSRVSSYDMLGSYLAIPVGTTVFGVLSTVADARWLAGTAGLVYLVICLVTLALPSVWRLERVAASEPVDESAEQPTQGG</sequence>
<keyword evidence="4 7" id="KW-0812">Transmembrane</keyword>
<comment type="subcellular location">
    <subcellularLocation>
        <location evidence="1">Cell membrane</location>
        <topology evidence="1">Multi-pass membrane protein</topology>
    </subcellularLocation>
</comment>
<evidence type="ECO:0000256" key="4">
    <source>
        <dbReference type="ARBA" id="ARBA00022692"/>
    </source>
</evidence>
<keyword evidence="2" id="KW-0813">Transport</keyword>
<evidence type="ECO:0000313" key="10">
    <source>
        <dbReference type="Proteomes" id="UP000588586"/>
    </source>
</evidence>
<dbReference type="AlphaFoldDB" id="A0A849HEI2"/>
<dbReference type="GO" id="GO:0005886">
    <property type="term" value="C:plasma membrane"/>
    <property type="evidence" value="ECO:0007669"/>
    <property type="project" value="UniProtKB-SubCell"/>
</dbReference>
<keyword evidence="5 7" id="KW-1133">Transmembrane helix</keyword>
<evidence type="ECO:0000256" key="2">
    <source>
        <dbReference type="ARBA" id="ARBA00022448"/>
    </source>
</evidence>
<feature type="domain" description="Major facilitator superfamily (MFS) profile" evidence="8">
    <location>
        <begin position="14"/>
        <end position="403"/>
    </location>
</feature>
<feature type="transmembrane region" description="Helical" evidence="7">
    <location>
        <begin position="78"/>
        <end position="99"/>
    </location>
</feature>
<dbReference type="PANTHER" id="PTHR23513">
    <property type="entry name" value="INTEGRAL MEMBRANE EFFLUX PROTEIN-RELATED"/>
    <property type="match status" value="1"/>
</dbReference>
<dbReference type="InterPro" id="IPR020846">
    <property type="entry name" value="MFS_dom"/>
</dbReference>
<feature type="transmembrane region" description="Helical" evidence="7">
    <location>
        <begin position="257"/>
        <end position="277"/>
    </location>
</feature>
<proteinExistence type="predicted"/>